<organism evidence="2 3">
    <name type="scientific">Eiseniibacteriota bacterium</name>
    <dbReference type="NCBI Taxonomy" id="2212470"/>
    <lineage>
        <taxon>Bacteria</taxon>
        <taxon>Candidatus Eiseniibacteriota</taxon>
    </lineage>
</organism>
<sequence>MRHSLFILCLVALILPVGCGTRDRLAPESGPSAVLVEDTIGIAGGVLAADEVRLSVPAGALLTDTHLAIYEFTDPHPFADLNRPAYSVVGLPQELHAPVTLRFMHGADGKDAITFYRGENRDGRSGGRQLAWEPIACSDSSGWCIAQLTRGPFDFGDKRTEQQVYLSGEEMKRLEPSAHFELGYCESDISREGAQTVLEMMELSFDHLRDLGFAFGGNDAIWPLPAYMIQPEKSLCAYFYGVDGKGYFMFTPDITPDSDFMRAIVCHEVFHCGQQWYDPRPSQDWISGNAERLWLDEAASSWIELDVISGGYTSPFSIGGENIAMPLAGLCGHPSLTDDMYGYGMASFIEYVVRQQGRSVVQGIYQGFLTEGSIVGALRQVLVPPIAEWCLEFHHKIALSEIYSIADWHVLYHSYDFNIEDIYRTLGKKYGYVRQIADFGSAVVSLSVFEESTNEADALRLRAPEHMHLTAYVASEWEEAQVIASGRDSLTLVDLDRVTCHHMQDDFRRLVVLMTKDWADGWNWDNRSDVTLEVEMLRPAEYEHLTRCIVNGLIQAYVIGEGLERQGFWVASYEAADGTWTDNEYTLAWDTTAGIARHSGSIHLRINPVTLDVEHFTGTQFYYQSDIDYTKTEEFEGKGVPLITNDGGELILRLEGAAVCDSLITAYRRRVEAGSVTEEWDADAFGCIGGGEQMSYLEIRLWDPTYKAEWDGAPASRIQAGSTGGASISTDSTSVVTPRPRHP</sequence>
<feature type="compositionally biased region" description="Polar residues" evidence="1">
    <location>
        <begin position="719"/>
        <end position="736"/>
    </location>
</feature>
<evidence type="ECO:0000256" key="1">
    <source>
        <dbReference type="SAM" id="MobiDB-lite"/>
    </source>
</evidence>
<gene>
    <name evidence="2" type="ORF">KJ970_18180</name>
</gene>
<comment type="caution">
    <text evidence="2">The sequence shown here is derived from an EMBL/GenBank/DDBJ whole genome shotgun (WGS) entry which is preliminary data.</text>
</comment>
<accession>A0A948RZK0</accession>
<proteinExistence type="predicted"/>
<evidence type="ECO:0000313" key="3">
    <source>
        <dbReference type="Proteomes" id="UP000777784"/>
    </source>
</evidence>
<dbReference type="EMBL" id="JAHJDP010000103">
    <property type="protein sequence ID" value="MBU2692851.1"/>
    <property type="molecule type" value="Genomic_DNA"/>
</dbReference>
<feature type="region of interest" description="Disordered" evidence="1">
    <location>
        <begin position="717"/>
        <end position="743"/>
    </location>
</feature>
<dbReference type="Proteomes" id="UP000777784">
    <property type="component" value="Unassembled WGS sequence"/>
</dbReference>
<protein>
    <submittedName>
        <fullName evidence="2">Uncharacterized protein</fullName>
    </submittedName>
</protein>
<evidence type="ECO:0000313" key="2">
    <source>
        <dbReference type="EMBL" id="MBU2692851.1"/>
    </source>
</evidence>
<name>A0A948RZK0_UNCEI</name>
<dbReference type="AlphaFoldDB" id="A0A948RZK0"/>
<reference evidence="2" key="1">
    <citation type="submission" date="2021-05" db="EMBL/GenBank/DDBJ databases">
        <title>Energy efficiency and biological interactions define the core microbiome of deep oligotrophic groundwater.</title>
        <authorList>
            <person name="Mehrshad M."/>
            <person name="Lopez-Fernandez M."/>
            <person name="Bell E."/>
            <person name="Bernier-Latmani R."/>
            <person name="Bertilsson S."/>
            <person name="Dopson M."/>
        </authorList>
    </citation>
    <scope>NUCLEOTIDE SEQUENCE</scope>
    <source>
        <strain evidence="2">Modern_marine.mb.64</strain>
    </source>
</reference>